<feature type="domain" description="Rieske" evidence="8">
    <location>
        <begin position="93"/>
        <end position="146"/>
    </location>
</feature>
<feature type="transmembrane region" description="Helical" evidence="7">
    <location>
        <begin position="27"/>
        <end position="53"/>
    </location>
</feature>
<keyword evidence="7" id="KW-0812">Transmembrane</keyword>
<evidence type="ECO:0000256" key="3">
    <source>
        <dbReference type="ARBA" id="ARBA00023004"/>
    </source>
</evidence>
<dbReference type="Proteomes" id="UP000722121">
    <property type="component" value="Unassembled WGS sequence"/>
</dbReference>
<dbReference type="Pfam" id="PF00355">
    <property type="entry name" value="Rieske"/>
    <property type="match status" value="1"/>
</dbReference>
<evidence type="ECO:0000256" key="4">
    <source>
        <dbReference type="ARBA" id="ARBA00023014"/>
    </source>
</evidence>
<keyword evidence="5" id="KW-1015">Disulfide bond</keyword>
<evidence type="ECO:0000256" key="2">
    <source>
        <dbReference type="ARBA" id="ARBA00022723"/>
    </source>
</evidence>
<dbReference type="EMBL" id="JAFITR010000009">
    <property type="protein sequence ID" value="MBN4066599.1"/>
    <property type="molecule type" value="Genomic_DNA"/>
</dbReference>
<evidence type="ECO:0000256" key="1">
    <source>
        <dbReference type="ARBA" id="ARBA00022714"/>
    </source>
</evidence>
<evidence type="ECO:0000313" key="10">
    <source>
        <dbReference type="Proteomes" id="UP000722121"/>
    </source>
</evidence>
<keyword evidence="2" id="KW-0479">Metal-binding</keyword>
<comment type="caution">
    <text evidence="9">The sequence shown here is derived from an EMBL/GenBank/DDBJ whole genome shotgun (WGS) entry which is preliminary data.</text>
</comment>
<dbReference type="PANTHER" id="PTHR10134">
    <property type="entry name" value="CYTOCHROME B-C1 COMPLEX SUBUNIT RIESKE, MITOCHONDRIAL"/>
    <property type="match status" value="1"/>
</dbReference>
<dbReference type="InterPro" id="IPR036922">
    <property type="entry name" value="Rieske_2Fe-2S_sf"/>
</dbReference>
<dbReference type="InterPro" id="IPR005805">
    <property type="entry name" value="Rieske_Fe-S_prot_C"/>
</dbReference>
<keyword evidence="7" id="KW-1133">Transmembrane helix</keyword>
<evidence type="ECO:0000256" key="7">
    <source>
        <dbReference type="SAM" id="Phobius"/>
    </source>
</evidence>
<dbReference type="InterPro" id="IPR017941">
    <property type="entry name" value="Rieske_2Fe-2S"/>
</dbReference>
<evidence type="ECO:0000256" key="5">
    <source>
        <dbReference type="ARBA" id="ARBA00023157"/>
    </source>
</evidence>
<dbReference type="PROSITE" id="PS51296">
    <property type="entry name" value="RIESKE"/>
    <property type="match status" value="1"/>
</dbReference>
<protein>
    <submittedName>
        <fullName evidence="9">Rieske 2Fe-2S domain-containing protein</fullName>
    </submittedName>
</protein>
<gene>
    <name evidence="9" type="ORF">JYU14_00760</name>
</gene>
<evidence type="ECO:0000256" key="6">
    <source>
        <dbReference type="ARBA" id="ARBA00034078"/>
    </source>
</evidence>
<dbReference type="Gene3D" id="2.102.10.10">
    <property type="entry name" value="Rieske [2Fe-2S] iron-sulphur domain"/>
    <property type="match status" value="1"/>
</dbReference>
<keyword evidence="1" id="KW-0001">2Fe-2S</keyword>
<proteinExistence type="predicted"/>
<name>A0ABS3ASW4_9BACT</name>
<dbReference type="InterPro" id="IPR014349">
    <property type="entry name" value="Rieske_Fe-S_prot"/>
</dbReference>
<keyword evidence="10" id="KW-1185">Reference proteome</keyword>
<keyword evidence="7" id="KW-0472">Membrane</keyword>
<keyword evidence="4" id="KW-0411">Iron-sulfur</keyword>
<evidence type="ECO:0000313" key="9">
    <source>
        <dbReference type="EMBL" id="MBN4066599.1"/>
    </source>
</evidence>
<keyword evidence="3" id="KW-0408">Iron</keyword>
<comment type="cofactor">
    <cofactor evidence="6">
        <name>[2Fe-2S] cluster</name>
        <dbReference type="ChEBI" id="CHEBI:190135"/>
    </cofactor>
</comment>
<reference evidence="9 10" key="1">
    <citation type="submission" date="2021-02" db="EMBL/GenBank/DDBJ databases">
        <title>Activity-based single-cell genomes from oceanic crustal fluid captures similar information to metagenomic and metatranscriptomic surveys with orders of magnitude less sampling.</title>
        <authorList>
            <person name="D'Angelo T.S."/>
            <person name="Orcutt B.N."/>
        </authorList>
    </citation>
    <scope>NUCLEOTIDE SEQUENCE [LARGE SCALE GENOMIC DNA]</scope>
    <source>
        <strain evidence="9">AH-315-G07</strain>
    </source>
</reference>
<dbReference type="PRINTS" id="PR00162">
    <property type="entry name" value="RIESKE"/>
</dbReference>
<evidence type="ECO:0000259" key="8">
    <source>
        <dbReference type="PROSITE" id="PS51296"/>
    </source>
</evidence>
<dbReference type="SUPFAM" id="SSF50022">
    <property type="entry name" value="ISP domain"/>
    <property type="match status" value="1"/>
</dbReference>
<sequence length="174" mass="18929">MPRYRNSLKWDDDDDKKTGKASLTRRTFLAIIGFGALAGVVHMTMSTVLGFLYPNALKTPPSVFSLGRPEDLLKMEGTKMFISKQKVFIEVAGGKVRVQTAVCTHLGCTVNMVDTGYLCPCHGSTYDKEGLNTGGPAPKPLVYFSVYPGASGDLLVDKNKKVEIPAKAWKGLKV</sequence>
<accession>A0ABS3ASW4</accession>
<organism evidence="9 10">
    <name type="scientific">Simkania negevensis</name>
    <dbReference type="NCBI Taxonomy" id="83561"/>
    <lineage>
        <taxon>Bacteria</taxon>
        <taxon>Pseudomonadati</taxon>
        <taxon>Chlamydiota</taxon>
        <taxon>Chlamydiia</taxon>
        <taxon>Parachlamydiales</taxon>
        <taxon>Simkaniaceae</taxon>
        <taxon>Simkania</taxon>
    </lineage>
</organism>